<evidence type="ECO:0000259" key="6">
    <source>
        <dbReference type="PROSITE" id="PS50172"/>
    </source>
</evidence>
<dbReference type="PANTHER" id="PTHR23308">
    <property type="entry name" value="NUCLEAR INHIBITOR OF PROTEIN PHOSPHATASE-1"/>
    <property type="match status" value="1"/>
</dbReference>
<comment type="caution">
    <text evidence="7">The sequence shown here is derived from an EMBL/GenBank/DDBJ whole genome shotgun (WGS) entry which is preliminary data.</text>
</comment>
<dbReference type="EMBL" id="SJOL01006221">
    <property type="protein sequence ID" value="TGZ69085.1"/>
    <property type="molecule type" value="Genomic_DNA"/>
</dbReference>
<name>A0A4S2LYS2_OPIFE</name>
<feature type="domain" description="BRCT" evidence="6">
    <location>
        <begin position="1035"/>
        <end position="1125"/>
    </location>
</feature>
<dbReference type="Gene3D" id="2.60.200.20">
    <property type="match status" value="1"/>
</dbReference>
<feature type="domain" description="FHA" evidence="5">
    <location>
        <begin position="45"/>
        <end position="95"/>
    </location>
</feature>
<feature type="compositionally biased region" description="Polar residues" evidence="4">
    <location>
        <begin position="490"/>
        <end position="501"/>
    </location>
</feature>
<sequence>MTELMCTQPFDDRNFSAGAADGQPKYFLTLEHNGQKELLSISGKNIIGRDRECSFFVDDSSLSRMHASIEVDENDLCMLTDLGSLNGSKRNGVVLKPKVGYELRPGDRVQFGNLTGVIHHSFMEDPLVATQLSGDDYVRNPLVDLKNSSIQKNSTGTSVASTKPNVCSVLPEDESDTDSVASSNMLAQIVIDTEQVADDLLPNPSQYVSRSPSPILGDRNQPATTDKTLLSEFLVCETQLEPNTQRNLVYGFADAQGQLGPEIGAAEPLEAKNQVLTGSPILPIIRTSEAAPIECNCIATPAPSGRFSIAIGAQVTPIEEKNKAVSSTPFITRSSIDALAYDSEPGLHSSHHISSEAHSRCWELPETQPEVPTESEVFVEESELFWAPITGNQHQDLQNDNRSVLHSKLSAEQSPKDNQLTADKSLSSQGHPSLDSEPVDLIIQESQRHSGSQMAELTQPMIDAPSPVVSDCSPAPSFQDNLSGVARTGNRPSVLSTTPNTDVPDDFGDLTQPMVQMSTARKRKFVRLDTVVDLDVSCLEESQMNGSKSPVNQTSIVNGSPHESAVHYPRLGSKPTDNDSGPPTSCALRAEHEDGGPDELTQPMLRISPVVLDALSRTSPPEGRWSFQLTPEVRPTPQTTGKLNIPVHPFNATPPNAHDAVTTNTRLAKTTVKRNQVRQPRNSVAGRISSLFLTKSIGVVQFRSRRGNDSSIDKDSEDSLLEGKDIYALPGPSFGLVRRASQAFPVTAAAADTNILTHLASGSKRSMNRSSKRNTSKRARVLQIPSPVHLPDSILSEDPSQLEISVEASHEVNRSNAKLPLPSAPLVESATTVSPTLVSTAGRSNERLFTPIQSAVTSAGFEYSPQDTEIKMSPKPLDISNNCFQINSTPEPVVDLSSFSDLVDSHLSKQKGRSSATFRSSVPVSPSPVYTHRGTRSRRRIDSSPVTTMTTKHSGGSGPDRRKRKRRSPAASPVRRSRRITMDIKPPVERIDASSKSPASKPIRRTARLSSIVKTVQPTASTRTRRLTSLEQKVDIESKLDDTSFVLLERCTPKAELQLLFSGVDSSRFNQIFPALGACETEDVMLATHLITDRWKRTIKMLYARARGIPIISQDWLTTCVRTRKKPYPDPMKFRLSEPSPPSPPCRRTGRPSRPLKAPEKLERTNFLRGWSISSTLGVSPAPDDLARLTELAGGIWKPYSELLHFSGHEKHHKAVVVTTEKDLFEVQSGRRKRGSKLIPSLNMPSVSMEWFLQTIMRRVPPRWPVDDLFLVR</sequence>
<feature type="compositionally biased region" description="Polar residues" evidence="4">
    <location>
        <begin position="409"/>
        <end position="431"/>
    </location>
</feature>
<keyword evidence="3" id="KW-0131">Cell cycle</keyword>
<feature type="region of interest" description="Disordered" evidence="4">
    <location>
        <begin position="202"/>
        <end position="223"/>
    </location>
</feature>
<feature type="compositionally biased region" description="Polar residues" evidence="4">
    <location>
        <begin position="203"/>
        <end position="212"/>
    </location>
</feature>
<evidence type="ECO:0000259" key="5">
    <source>
        <dbReference type="PROSITE" id="PS50006"/>
    </source>
</evidence>
<dbReference type="GO" id="GO:0005694">
    <property type="term" value="C:chromosome"/>
    <property type="evidence" value="ECO:0007669"/>
    <property type="project" value="UniProtKB-SubCell"/>
</dbReference>
<evidence type="ECO:0000256" key="2">
    <source>
        <dbReference type="ARBA" id="ARBA00022454"/>
    </source>
</evidence>
<dbReference type="CDD" id="cd22665">
    <property type="entry name" value="FHA_MDC1"/>
    <property type="match status" value="1"/>
</dbReference>
<dbReference type="SMART" id="SM00240">
    <property type="entry name" value="FHA"/>
    <property type="match status" value="1"/>
</dbReference>
<dbReference type="InterPro" id="IPR036420">
    <property type="entry name" value="BRCT_dom_sf"/>
</dbReference>
<proteinExistence type="predicted"/>
<feature type="region of interest" description="Disordered" evidence="4">
    <location>
        <begin position="541"/>
        <end position="603"/>
    </location>
</feature>
<dbReference type="STRING" id="147828.A0A4S2LYS2"/>
<dbReference type="SUPFAM" id="SSF49879">
    <property type="entry name" value="SMAD/FHA domain"/>
    <property type="match status" value="1"/>
</dbReference>
<reference evidence="7 8" key="1">
    <citation type="journal article" date="2019" name="BMC Genomics">
        <title>New insights from Opisthorchis felineus genome: update on genomics of the epidemiologically important liver flukes.</title>
        <authorList>
            <person name="Ershov N.I."/>
            <person name="Mordvinov V.A."/>
            <person name="Prokhortchouk E.B."/>
            <person name="Pakharukova M.Y."/>
            <person name="Gunbin K.V."/>
            <person name="Ustyantsev K."/>
            <person name="Genaev M.A."/>
            <person name="Blinov A.G."/>
            <person name="Mazur A."/>
            <person name="Boulygina E."/>
            <person name="Tsygankova S."/>
            <person name="Khrameeva E."/>
            <person name="Chekanov N."/>
            <person name="Fan G."/>
            <person name="Xiao A."/>
            <person name="Zhang H."/>
            <person name="Xu X."/>
            <person name="Yang H."/>
            <person name="Solovyev V."/>
            <person name="Lee S.M."/>
            <person name="Liu X."/>
            <person name="Afonnikov D.A."/>
            <person name="Skryabin K.G."/>
        </authorList>
    </citation>
    <scope>NUCLEOTIDE SEQUENCE [LARGE SCALE GENOMIC DNA]</scope>
    <source>
        <strain evidence="7">AK-0245</strain>
        <tissue evidence="7">Whole organism</tissue>
    </source>
</reference>
<dbReference type="Proteomes" id="UP000308267">
    <property type="component" value="Unassembled WGS sequence"/>
</dbReference>
<dbReference type="AlphaFoldDB" id="A0A4S2LYS2"/>
<evidence type="ECO:0000256" key="3">
    <source>
        <dbReference type="ARBA" id="ARBA00023306"/>
    </source>
</evidence>
<dbReference type="InterPro" id="IPR000253">
    <property type="entry name" value="FHA_dom"/>
</dbReference>
<feature type="compositionally biased region" description="Polar residues" evidence="4">
    <location>
        <begin position="541"/>
        <end position="558"/>
    </location>
</feature>
<evidence type="ECO:0000313" key="8">
    <source>
        <dbReference type="Proteomes" id="UP000308267"/>
    </source>
</evidence>
<evidence type="ECO:0008006" key="9">
    <source>
        <dbReference type="Google" id="ProtNLM"/>
    </source>
</evidence>
<feature type="region of interest" description="Disordered" evidence="4">
    <location>
        <begin position="1131"/>
        <end position="1158"/>
    </location>
</feature>
<accession>A0A4S2LYS2</accession>
<feature type="region of interest" description="Disordered" evidence="4">
    <location>
        <begin position="908"/>
        <end position="982"/>
    </location>
</feature>
<dbReference type="Pfam" id="PF00498">
    <property type="entry name" value="FHA"/>
    <property type="match status" value="1"/>
</dbReference>
<comment type="subcellular location">
    <subcellularLocation>
        <location evidence="1">Chromosome</location>
    </subcellularLocation>
</comment>
<dbReference type="PROSITE" id="PS50006">
    <property type="entry name" value="FHA_DOMAIN"/>
    <property type="match status" value="1"/>
</dbReference>
<evidence type="ECO:0000256" key="1">
    <source>
        <dbReference type="ARBA" id="ARBA00004286"/>
    </source>
</evidence>
<feature type="region of interest" description="Disordered" evidence="4">
    <location>
        <begin position="484"/>
        <end position="509"/>
    </location>
</feature>
<protein>
    <recommendedName>
        <fullName evidence="9">FHA domain-containing protein</fullName>
    </recommendedName>
</protein>
<feature type="compositionally biased region" description="Polar residues" evidence="4">
    <location>
        <begin position="944"/>
        <end position="954"/>
    </location>
</feature>
<dbReference type="CDD" id="cd17744">
    <property type="entry name" value="BRCT_MDC1_rpt1"/>
    <property type="match status" value="1"/>
</dbReference>
<dbReference type="InterPro" id="IPR050923">
    <property type="entry name" value="Cell_Proc_Reg/RNA_Proc"/>
</dbReference>
<keyword evidence="8" id="KW-1185">Reference proteome</keyword>
<organism evidence="7 8">
    <name type="scientific">Opisthorchis felineus</name>
    <dbReference type="NCBI Taxonomy" id="147828"/>
    <lineage>
        <taxon>Eukaryota</taxon>
        <taxon>Metazoa</taxon>
        <taxon>Spiralia</taxon>
        <taxon>Lophotrochozoa</taxon>
        <taxon>Platyhelminthes</taxon>
        <taxon>Trematoda</taxon>
        <taxon>Digenea</taxon>
        <taxon>Opisthorchiida</taxon>
        <taxon>Opisthorchiata</taxon>
        <taxon>Opisthorchiidae</taxon>
        <taxon>Opisthorchis</taxon>
    </lineage>
</organism>
<dbReference type="OrthoDB" id="342264at2759"/>
<dbReference type="InterPro" id="IPR001357">
    <property type="entry name" value="BRCT_dom"/>
</dbReference>
<dbReference type="PROSITE" id="PS50172">
    <property type="entry name" value="BRCT"/>
    <property type="match status" value="1"/>
</dbReference>
<feature type="compositionally biased region" description="Low complexity" evidence="4">
    <location>
        <begin position="920"/>
        <end position="929"/>
    </location>
</feature>
<dbReference type="InterPro" id="IPR008984">
    <property type="entry name" value="SMAD_FHA_dom_sf"/>
</dbReference>
<evidence type="ECO:0000256" key="4">
    <source>
        <dbReference type="SAM" id="MobiDB-lite"/>
    </source>
</evidence>
<feature type="region of interest" description="Disordered" evidence="4">
    <location>
        <begin position="409"/>
        <end position="436"/>
    </location>
</feature>
<keyword evidence="2" id="KW-0158">Chromosome</keyword>
<dbReference type="Gene3D" id="3.40.50.10190">
    <property type="entry name" value="BRCT domain"/>
    <property type="match status" value="1"/>
</dbReference>
<gene>
    <name evidence="7" type="ORF">CRM22_003920</name>
</gene>
<evidence type="ECO:0000313" key="7">
    <source>
        <dbReference type="EMBL" id="TGZ69085.1"/>
    </source>
</evidence>
<dbReference type="SUPFAM" id="SSF52113">
    <property type="entry name" value="BRCT domain"/>
    <property type="match status" value="1"/>
</dbReference>